<keyword evidence="2" id="KW-1185">Reference proteome</keyword>
<feature type="compositionally biased region" description="Acidic residues" evidence="1">
    <location>
        <begin position="158"/>
        <end position="171"/>
    </location>
</feature>
<protein>
    <submittedName>
        <fullName evidence="3">HUN domain-containing protein</fullName>
    </submittedName>
</protein>
<reference evidence="2" key="2">
    <citation type="submission" date="2014-05" db="EMBL/GenBank/DDBJ databases">
        <title>The genome and life-stage specific transcriptomes of Globodera pallida elucidate key aspects of plant parasitism by a cyst nematode.</title>
        <authorList>
            <person name="Cotton J.A."/>
            <person name="Lilley C.J."/>
            <person name="Jones L.M."/>
            <person name="Kikuchi T."/>
            <person name="Reid A.J."/>
            <person name="Thorpe P."/>
            <person name="Tsai I.J."/>
            <person name="Beasley H."/>
            <person name="Blok V."/>
            <person name="Cock P.J.A."/>
            <person name="Van den Akker S.E."/>
            <person name="Holroyd N."/>
            <person name="Hunt M."/>
            <person name="Mantelin S."/>
            <person name="Naghra H."/>
            <person name="Pain A."/>
            <person name="Palomares-Rius J.E."/>
            <person name="Zarowiecki M."/>
            <person name="Berriman M."/>
            <person name="Jones J.T."/>
            <person name="Urwin P.E."/>
        </authorList>
    </citation>
    <scope>NUCLEOTIDE SEQUENCE [LARGE SCALE GENOMIC DNA]</scope>
    <source>
        <strain evidence="2">Lindley</strain>
    </source>
</reference>
<evidence type="ECO:0000256" key="1">
    <source>
        <dbReference type="SAM" id="MobiDB-lite"/>
    </source>
</evidence>
<feature type="compositionally biased region" description="Basic and acidic residues" evidence="1">
    <location>
        <begin position="103"/>
        <end position="112"/>
    </location>
</feature>
<feature type="region of interest" description="Disordered" evidence="1">
    <location>
        <begin position="1"/>
        <end position="37"/>
    </location>
</feature>
<evidence type="ECO:0000313" key="2">
    <source>
        <dbReference type="Proteomes" id="UP000050741"/>
    </source>
</evidence>
<feature type="compositionally biased region" description="Basic and acidic residues" evidence="1">
    <location>
        <begin position="251"/>
        <end position="261"/>
    </location>
</feature>
<feature type="compositionally biased region" description="Basic and acidic residues" evidence="1">
    <location>
        <begin position="172"/>
        <end position="187"/>
    </location>
</feature>
<proteinExistence type="predicted"/>
<reference evidence="3" key="3">
    <citation type="submission" date="2016-06" db="UniProtKB">
        <authorList>
            <consortium name="WormBaseParasite"/>
        </authorList>
    </citation>
    <scope>IDENTIFICATION</scope>
</reference>
<evidence type="ECO:0000313" key="3">
    <source>
        <dbReference type="WBParaSite" id="GPLIN_000226500"/>
    </source>
</evidence>
<organism evidence="2 3">
    <name type="scientific">Globodera pallida</name>
    <name type="common">Potato cyst nematode worm</name>
    <name type="synonym">Heterodera pallida</name>
    <dbReference type="NCBI Taxonomy" id="36090"/>
    <lineage>
        <taxon>Eukaryota</taxon>
        <taxon>Metazoa</taxon>
        <taxon>Ecdysozoa</taxon>
        <taxon>Nematoda</taxon>
        <taxon>Chromadorea</taxon>
        <taxon>Rhabditida</taxon>
        <taxon>Tylenchina</taxon>
        <taxon>Tylenchomorpha</taxon>
        <taxon>Tylenchoidea</taxon>
        <taxon>Heteroderidae</taxon>
        <taxon>Heteroderinae</taxon>
        <taxon>Globodera</taxon>
    </lineage>
</organism>
<dbReference type="AlphaFoldDB" id="A0A183BNS9"/>
<feature type="compositionally biased region" description="Basic residues" evidence="1">
    <location>
        <begin position="189"/>
        <end position="205"/>
    </location>
</feature>
<name>A0A183BNS9_GLOPA</name>
<reference evidence="2" key="1">
    <citation type="submission" date="2013-12" db="EMBL/GenBank/DDBJ databases">
        <authorList>
            <person name="Aslett M."/>
        </authorList>
    </citation>
    <scope>NUCLEOTIDE SEQUENCE [LARGE SCALE GENOMIC DNA]</scope>
    <source>
        <strain evidence="2">Lindley</strain>
    </source>
</reference>
<feature type="compositionally biased region" description="Acidic residues" evidence="1">
    <location>
        <begin position="113"/>
        <end position="135"/>
    </location>
</feature>
<accession>A0A183BNS9</accession>
<dbReference type="WBParaSite" id="GPLIN_000226500">
    <property type="protein sequence ID" value="GPLIN_000226500"/>
    <property type="gene ID" value="GPLIN_000226500"/>
</dbReference>
<dbReference type="Proteomes" id="UP000050741">
    <property type="component" value="Unassembled WGS sequence"/>
</dbReference>
<sequence>MLGVAERLPAGLSQESHRTIDGRRKRKHAETTGADDQCRIKPEKLIRYSGFNYEADDYVDAQQHYIDQHLASIAAAPDGTVKESAADDNGPVNKRSKTVADVGVERIEKQLGAEDEQLEEEEEETDDEAVDEPGEDVLFVDASRTLSKKKKKANATLEEGEIVDESEAETDLDLRKLNTNKIDDNVTVRKSKKTTTKKLRKKRKTATVPNAPSGDVPSPPQQKQKVPDAMAPPNPAEGGGVQSGGPSTSKNDGDDDHHEQLGEQQQQEPMVVLEMQLGTHVPLNRLGVEKPPLENWAIGIQAFQHQPPATSSGFFKRMHQIVKSVRKSGGGGGGD</sequence>
<feature type="region of interest" description="Disordered" evidence="1">
    <location>
        <begin position="81"/>
        <end position="265"/>
    </location>
</feature>